<evidence type="ECO:0000256" key="13">
    <source>
        <dbReference type="ARBA" id="ARBA00023237"/>
    </source>
</evidence>
<evidence type="ECO:0000256" key="10">
    <source>
        <dbReference type="ARBA" id="ARBA00023114"/>
    </source>
</evidence>
<dbReference type="PANTHER" id="PTHR33619:SF3">
    <property type="entry name" value="POLYSACCHARIDE EXPORT PROTEIN GFCE-RELATED"/>
    <property type="match status" value="1"/>
</dbReference>
<keyword evidence="10" id="KW-0626">Porin</keyword>
<dbReference type="Pfam" id="PF22461">
    <property type="entry name" value="SLBB_2"/>
    <property type="match status" value="2"/>
</dbReference>
<evidence type="ECO:0000256" key="3">
    <source>
        <dbReference type="ARBA" id="ARBA00022448"/>
    </source>
</evidence>
<dbReference type="Gene3D" id="3.10.560.10">
    <property type="entry name" value="Outer membrane lipoprotein wza domain like"/>
    <property type="match status" value="2"/>
</dbReference>
<evidence type="ECO:0000256" key="2">
    <source>
        <dbReference type="ARBA" id="ARBA00009450"/>
    </source>
</evidence>
<evidence type="ECO:0000256" key="4">
    <source>
        <dbReference type="ARBA" id="ARBA00022452"/>
    </source>
</evidence>
<evidence type="ECO:0000313" key="18">
    <source>
        <dbReference type="Proteomes" id="UP000622890"/>
    </source>
</evidence>
<evidence type="ECO:0000256" key="14">
    <source>
        <dbReference type="ARBA" id="ARBA00023288"/>
    </source>
</evidence>
<dbReference type="RefSeq" id="WP_200597104.1">
    <property type="nucleotide sequence ID" value="NZ_JAEPBG010000017.1"/>
</dbReference>
<keyword evidence="6" id="KW-0812">Transmembrane</keyword>
<keyword evidence="3" id="KW-0813">Transport</keyword>
<proteinExistence type="inferred from homology"/>
<feature type="domain" description="Polysaccharide export protein N-terminal" evidence="15">
    <location>
        <begin position="98"/>
        <end position="195"/>
    </location>
</feature>
<dbReference type="InterPro" id="IPR003715">
    <property type="entry name" value="Poly_export_N"/>
</dbReference>
<keyword evidence="18" id="KW-1185">Reference proteome</keyword>
<keyword evidence="12" id="KW-0564">Palmitate</keyword>
<evidence type="ECO:0000256" key="11">
    <source>
        <dbReference type="ARBA" id="ARBA00023136"/>
    </source>
</evidence>
<dbReference type="GO" id="GO:0015288">
    <property type="term" value="F:porin activity"/>
    <property type="evidence" value="ECO:0007669"/>
    <property type="project" value="UniProtKB-KW"/>
</dbReference>
<evidence type="ECO:0000256" key="7">
    <source>
        <dbReference type="ARBA" id="ARBA00022729"/>
    </source>
</evidence>
<keyword evidence="7" id="KW-0732">Signal</keyword>
<keyword evidence="13" id="KW-0998">Cell outer membrane</keyword>
<keyword evidence="8" id="KW-0625">Polysaccharide transport</keyword>
<evidence type="ECO:0000256" key="6">
    <source>
        <dbReference type="ARBA" id="ARBA00022692"/>
    </source>
</evidence>
<gene>
    <name evidence="17" type="ORF">JJB74_26275</name>
</gene>
<comment type="caution">
    <text evidence="17">The sequence shown here is derived from an EMBL/GenBank/DDBJ whole genome shotgun (WGS) entry which is preliminary data.</text>
</comment>
<organism evidence="17 18">
    <name type="scientific">Noviherbaspirillum pedocola</name>
    <dbReference type="NCBI Taxonomy" id="2801341"/>
    <lineage>
        <taxon>Bacteria</taxon>
        <taxon>Pseudomonadati</taxon>
        <taxon>Pseudomonadota</taxon>
        <taxon>Betaproteobacteria</taxon>
        <taxon>Burkholderiales</taxon>
        <taxon>Oxalobacteraceae</taxon>
        <taxon>Noviherbaspirillum</taxon>
    </lineage>
</organism>
<dbReference type="AlphaFoldDB" id="A0A934W8Y9"/>
<keyword evidence="11" id="KW-0472">Membrane</keyword>
<comment type="similarity">
    <text evidence="2">Belongs to the BexD/CtrA/VexA family.</text>
</comment>
<evidence type="ECO:0000256" key="5">
    <source>
        <dbReference type="ARBA" id="ARBA00022597"/>
    </source>
</evidence>
<comment type="subcellular location">
    <subcellularLocation>
        <location evidence="1">Cell outer membrane</location>
        <topology evidence="1">Multi-pass membrane protein</topology>
    </subcellularLocation>
</comment>
<name>A0A934W8Y9_9BURK</name>
<dbReference type="GO" id="GO:0006811">
    <property type="term" value="P:monoatomic ion transport"/>
    <property type="evidence" value="ECO:0007669"/>
    <property type="project" value="UniProtKB-KW"/>
</dbReference>
<keyword evidence="9" id="KW-0406">Ion transport</keyword>
<keyword evidence="5" id="KW-0762">Sugar transport</keyword>
<dbReference type="GO" id="GO:0046930">
    <property type="term" value="C:pore complex"/>
    <property type="evidence" value="ECO:0007669"/>
    <property type="project" value="UniProtKB-KW"/>
</dbReference>
<evidence type="ECO:0000313" key="17">
    <source>
        <dbReference type="EMBL" id="MBK4738145.1"/>
    </source>
</evidence>
<evidence type="ECO:0000256" key="12">
    <source>
        <dbReference type="ARBA" id="ARBA00023139"/>
    </source>
</evidence>
<dbReference type="InterPro" id="IPR049712">
    <property type="entry name" value="Poly_export"/>
</dbReference>
<accession>A0A934W8Y9</accession>
<keyword evidence="4" id="KW-1134">Transmembrane beta strand</keyword>
<sequence length="399" mass="42604">MFSTKRLARPGVSGSTILGLIARQLRRHAALLLVPAIVACSSVAPGPQFSGSVAQSGATDAAQPPSTEIKPITSKLLQDEKANKTARSSANLNALMASPVPYTIEKGDILNVIVWDHPELSGGMNANRAISTMAAMDMPANQMPGSTFTVGHDGSIQFPYVGVLKIAGLTEDQAREMLTSRLGHYINKPNVTLSVQSYRSKRIYVDGEVKTPGVQTINDIPMTLLEAVNRAGGFLPSADQSQIMLNRGGSMYHINLPELVKTGMDPAEIMLSSGDVVSVLSRDQSKVFVSGEVIVPRALQMHNGRLSLNEALGEAGGINPQSGDARQVYVIRRQSNKPEVYMLDAQTPDALALAEGFELYPKDIVYVAPTALTNWHRTISQMLPGALGGVVTSAIPQAH</sequence>
<reference evidence="17" key="1">
    <citation type="submission" date="2021-01" db="EMBL/GenBank/DDBJ databases">
        <title>Genome sequence of strain Noviherbaspirillum sp. DKR-6.</title>
        <authorList>
            <person name="Chaudhary D.K."/>
        </authorList>
    </citation>
    <scope>NUCLEOTIDE SEQUENCE</scope>
    <source>
        <strain evidence="17">DKR-6</strain>
    </source>
</reference>
<dbReference type="GO" id="GO:0009279">
    <property type="term" value="C:cell outer membrane"/>
    <property type="evidence" value="ECO:0007669"/>
    <property type="project" value="UniProtKB-SubCell"/>
</dbReference>
<evidence type="ECO:0000259" key="15">
    <source>
        <dbReference type="Pfam" id="PF02563"/>
    </source>
</evidence>
<feature type="domain" description="SLBB" evidence="16">
    <location>
        <begin position="201"/>
        <end position="279"/>
    </location>
</feature>
<dbReference type="Proteomes" id="UP000622890">
    <property type="component" value="Unassembled WGS sequence"/>
</dbReference>
<dbReference type="PANTHER" id="PTHR33619">
    <property type="entry name" value="POLYSACCHARIDE EXPORT PROTEIN GFCE-RELATED"/>
    <property type="match status" value="1"/>
</dbReference>
<dbReference type="GO" id="GO:0015159">
    <property type="term" value="F:polysaccharide transmembrane transporter activity"/>
    <property type="evidence" value="ECO:0007669"/>
    <property type="project" value="InterPro"/>
</dbReference>
<dbReference type="InterPro" id="IPR054765">
    <property type="entry name" value="SLBB_dom"/>
</dbReference>
<protein>
    <submittedName>
        <fullName evidence="17">Polysaccharide biosynthesis/export family protein</fullName>
    </submittedName>
</protein>
<dbReference type="Pfam" id="PF02563">
    <property type="entry name" value="Poly_export"/>
    <property type="match status" value="1"/>
</dbReference>
<dbReference type="EMBL" id="JAEPBG010000017">
    <property type="protein sequence ID" value="MBK4738145.1"/>
    <property type="molecule type" value="Genomic_DNA"/>
</dbReference>
<evidence type="ECO:0000256" key="1">
    <source>
        <dbReference type="ARBA" id="ARBA00004571"/>
    </source>
</evidence>
<dbReference type="Gene3D" id="3.30.1950.10">
    <property type="entry name" value="wza like domain"/>
    <property type="match status" value="1"/>
</dbReference>
<evidence type="ECO:0000259" key="16">
    <source>
        <dbReference type="Pfam" id="PF22461"/>
    </source>
</evidence>
<feature type="domain" description="SLBB" evidence="16">
    <location>
        <begin position="286"/>
        <end position="367"/>
    </location>
</feature>
<evidence type="ECO:0000256" key="8">
    <source>
        <dbReference type="ARBA" id="ARBA00023047"/>
    </source>
</evidence>
<keyword evidence="14" id="KW-0449">Lipoprotein</keyword>
<evidence type="ECO:0000256" key="9">
    <source>
        <dbReference type="ARBA" id="ARBA00023065"/>
    </source>
</evidence>